<comment type="subcellular location">
    <subcellularLocation>
        <location evidence="1">Cytoplasm</location>
        <location evidence="1">Cytoskeleton</location>
    </subcellularLocation>
</comment>
<dbReference type="SUPFAM" id="SSF48452">
    <property type="entry name" value="TPR-like"/>
    <property type="match status" value="1"/>
</dbReference>
<evidence type="ECO:0000256" key="4">
    <source>
        <dbReference type="ARBA" id="ARBA00022737"/>
    </source>
</evidence>
<accession>A0A538U1Q3</accession>
<evidence type="ECO:0000313" key="11">
    <source>
        <dbReference type="Proteomes" id="UP000319771"/>
    </source>
</evidence>
<feature type="chain" id="PRO_5021930779" description="Regulator of microtubule dynamics protein 1" evidence="9">
    <location>
        <begin position="41"/>
        <end position="281"/>
    </location>
</feature>
<dbReference type="EMBL" id="VBPB01000278">
    <property type="protein sequence ID" value="TMQ69802.1"/>
    <property type="molecule type" value="Genomic_DNA"/>
</dbReference>
<keyword evidence="6" id="KW-0206">Cytoskeleton</keyword>
<evidence type="ECO:0000256" key="5">
    <source>
        <dbReference type="ARBA" id="ARBA00022803"/>
    </source>
</evidence>
<evidence type="ECO:0000256" key="8">
    <source>
        <dbReference type="ARBA" id="ARBA00041958"/>
    </source>
</evidence>
<dbReference type="Proteomes" id="UP000319771">
    <property type="component" value="Unassembled WGS sequence"/>
</dbReference>
<dbReference type="PANTHER" id="PTHR16056">
    <property type="entry name" value="REGULATOR OF MICROTUBULE DYNAMICS PROTEIN"/>
    <property type="match status" value="1"/>
</dbReference>
<evidence type="ECO:0000256" key="2">
    <source>
        <dbReference type="ARBA" id="ARBA00011375"/>
    </source>
</evidence>
<evidence type="ECO:0000256" key="6">
    <source>
        <dbReference type="ARBA" id="ARBA00023212"/>
    </source>
</evidence>
<proteinExistence type="predicted"/>
<evidence type="ECO:0000256" key="3">
    <source>
        <dbReference type="ARBA" id="ARBA00022490"/>
    </source>
</evidence>
<dbReference type="InterPro" id="IPR006311">
    <property type="entry name" value="TAT_signal"/>
</dbReference>
<dbReference type="GO" id="GO:0097431">
    <property type="term" value="C:mitotic spindle pole"/>
    <property type="evidence" value="ECO:0007669"/>
    <property type="project" value="TreeGrafter"/>
</dbReference>
<keyword evidence="5" id="KW-0802">TPR repeat</keyword>
<keyword evidence="4" id="KW-0677">Repeat</keyword>
<evidence type="ECO:0000256" key="1">
    <source>
        <dbReference type="ARBA" id="ARBA00004245"/>
    </source>
</evidence>
<reference evidence="10 11" key="1">
    <citation type="journal article" date="2019" name="Nat. Microbiol.">
        <title>Mediterranean grassland soil C-N compound turnover is dependent on rainfall and depth, and is mediated by genomically divergent microorganisms.</title>
        <authorList>
            <person name="Diamond S."/>
            <person name="Andeer P.F."/>
            <person name="Li Z."/>
            <person name="Crits-Christoph A."/>
            <person name="Burstein D."/>
            <person name="Anantharaman K."/>
            <person name="Lane K.R."/>
            <person name="Thomas B.C."/>
            <person name="Pan C."/>
            <person name="Northen T.R."/>
            <person name="Banfield J.F."/>
        </authorList>
    </citation>
    <scope>NUCLEOTIDE SEQUENCE [LARGE SCALE GENOMIC DNA]</scope>
    <source>
        <strain evidence="10">WS_11</strain>
    </source>
</reference>
<evidence type="ECO:0000256" key="7">
    <source>
        <dbReference type="ARBA" id="ARBA00039966"/>
    </source>
</evidence>
<evidence type="ECO:0000256" key="9">
    <source>
        <dbReference type="SAM" id="SignalP"/>
    </source>
</evidence>
<dbReference type="InterPro" id="IPR011990">
    <property type="entry name" value="TPR-like_helical_dom_sf"/>
</dbReference>
<dbReference type="Pfam" id="PF21033">
    <property type="entry name" value="RMD1-3"/>
    <property type="match status" value="1"/>
</dbReference>
<dbReference type="AlphaFoldDB" id="A0A538U1Q3"/>
<evidence type="ECO:0000313" key="10">
    <source>
        <dbReference type="EMBL" id="TMQ69802.1"/>
    </source>
</evidence>
<dbReference type="InterPro" id="IPR049039">
    <property type="entry name" value="RMD1-3_a_helical_rpt"/>
</dbReference>
<keyword evidence="3" id="KW-0963">Cytoplasm</keyword>
<keyword evidence="9" id="KW-0732">Signal</keyword>
<sequence length="281" mass="29857">MSIRFPATLGAGPRRHRALGAAACGTALALIAALAGPAGAQASVADPAVAVLMAAGDSALVRLDLESATAAYGQAHRTAPQSYEAAWKLARAFADSATLSPKAAEQKRLCQQAESLARAAVALEPDGAKGHAFLAVALGKLALFEGGKRKVRLAHEIKAEADSALALDRDEDLAHHVLGVWNRELVELSGFLRFFAAALYGGLPKASLEDALDHLGTAARLHPEVIPHHVELGITLAAARRYPEAEMELEQALRMPTSWVTDDYYRAKARDALARVRRKVR</sequence>
<dbReference type="GO" id="GO:0008017">
    <property type="term" value="F:microtubule binding"/>
    <property type="evidence" value="ECO:0007669"/>
    <property type="project" value="TreeGrafter"/>
</dbReference>
<organism evidence="10 11">
    <name type="scientific">Eiseniibacteriota bacterium</name>
    <dbReference type="NCBI Taxonomy" id="2212470"/>
    <lineage>
        <taxon>Bacteria</taxon>
        <taxon>Candidatus Eiseniibacteriota</taxon>
    </lineage>
</organism>
<protein>
    <recommendedName>
        <fullName evidence="7">Regulator of microtubule dynamics protein 1</fullName>
    </recommendedName>
    <alternativeName>
        <fullName evidence="8">Protein FAM82B</fullName>
    </alternativeName>
</protein>
<dbReference type="GO" id="GO:0005737">
    <property type="term" value="C:cytoplasm"/>
    <property type="evidence" value="ECO:0007669"/>
    <property type="project" value="TreeGrafter"/>
</dbReference>
<dbReference type="PANTHER" id="PTHR16056:SF16">
    <property type="entry name" value="REGULATOR OF MICROTUBULE DYNAMICS PROTEIN 1"/>
    <property type="match status" value="1"/>
</dbReference>
<comment type="caution">
    <text evidence="10">The sequence shown here is derived from an EMBL/GenBank/DDBJ whole genome shotgun (WGS) entry which is preliminary data.</text>
</comment>
<dbReference type="GO" id="GO:0005876">
    <property type="term" value="C:spindle microtubule"/>
    <property type="evidence" value="ECO:0007669"/>
    <property type="project" value="TreeGrafter"/>
</dbReference>
<dbReference type="Gene3D" id="1.25.40.10">
    <property type="entry name" value="Tetratricopeptide repeat domain"/>
    <property type="match status" value="2"/>
</dbReference>
<gene>
    <name evidence="10" type="ORF">E6K81_14115</name>
</gene>
<feature type="signal peptide" evidence="9">
    <location>
        <begin position="1"/>
        <end position="40"/>
    </location>
</feature>
<comment type="subunit">
    <text evidence="2">Interacts with microtubules.</text>
</comment>
<dbReference type="PROSITE" id="PS51318">
    <property type="entry name" value="TAT"/>
    <property type="match status" value="1"/>
</dbReference>
<name>A0A538U1Q3_UNCEI</name>